<dbReference type="PANTHER" id="PTHR46211">
    <property type="entry name" value="GLYCEROPHOSPHORYL DIESTER PHOSPHODIESTERASE"/>
    <property type="match status" value="1"/>
</dbReference>
<evidence type="ECO:0000313" key="3">
    <source>
        <dbReference type="EMBL" id="OGK53211.1"/>
    </source>
</evidence>
<proteinExistence type="predicted"/>
<keyword evidence="1" id="KW-0472">Membrane</keyword>
<feature type="transmembrane region" description="Helical" evidence="1">
    <location>
        <begin position="159"/>
        <end position="180"/>
    </location>
</feature>
<sequence>MKKILVIAHRAGGKGLSENRIETIKKTLLKDYVDGIEIDIRLTKDNVLVVHHDRGVYINGSRIWIDKVEYSTIKHLGVPTFKEVLNLFNESKKIINIDIKEERCIKPMIEIIKHGHLNNTYFIDCFDVDALLKLQHEIPKGEYFLSLNPKDTFDFNRRFFLRVLMLLMALLFSQFIVYFLRKKVQKVKINGISIYHKFATKTFIRDLKSFNFKVFVWGTDRELEIQKFILSDVDGIKTSNVSYFKEIN</sequence>
<dbReference type="CDD" id="cd08556">
    <property type="entry name" value="GDPD"/>
    <property type="match status" value="1"/>
</dbReference>
<dbReference type="EMBL" id="MGAV01000022">
    <property type="protein sequence ID" value="OGK53211.1"/>
    <property type="molecule type" value="Genomic_DNA"/>
</dbReference>
<keyword evidence="1" id="KW-0812">Transmembrane</keyword>
<dbReference type="AlphaFoldDB" id="A0A1F7JC78"/>
<evidence type="ECO:0000313" key="4">
    <source>
        <dbReference type="Proteomes" id="UP000177418"/>
    </source>
</evidence>
<protein>
    <recommendedName>
        <fullName evidence="2">GP-PDE domain-containing protein</fullName>
    </recommendedName>
</protein>
<gene>
    <name evidence="3" type="ORF">A3H78_02650</name>
</gene>
<dbReference type="GO" id="GO:0006629">
    <property type="term" value="P:lipid metabolic process"/>
    <property type="evidence" value="ECO:0007669"/>
    <property type="project" value="InterPro"/>
</dbReference>
<name>A0A1F7JC78_9BACT</name>
<accession>A0A1F7JC78</accession>
<dbReference type="GO" id="GO:0008081">
    <property type="term" value="F:phosphoric diester hydrolase activity"/>
    <property type="evidence" value="ECO:0007669"/>
    <property type="project" value="InterPro"/>
</dbReference>
<dbReference type="InterPro" id="IPR017946">
    <property type="entry name" value="PLC-like_Pdiesterase_TIM-brl"/>
</dbReference>
<reference evidence="3 4" key="1">
    <citation type="journal article" date="2016" name="Nat. Commun.">
        <title>Thousands of microbial genomes shed light on interconnected biogeochemical processes in an aquifer system.</title>
        <authorList>
            <person name="Anantharaman K."/>
            <person name="Brown C.T."/>
            <person name="Hug L.A."/>
            <person name="Sharon I."/>
            <person name="Castelle C.J."/>
            <person name="Probst A.J."/>
            <person name="Thomas B.C."/>
            <person name="Singh A."/>
            <person name="Wilkins M.J."/>
            <person name="Karaoz U."/>
            <person name="Brodie E.L."/>
            <person name="Williams K.H."/>
            <person name="Hubbard S.S."/>
            <person name="Banfield J.F."/>
        </authorList>
    </citation>
    <scope>NUCLEOTIDE SEQUENCE [LARGE SCALE GENOMIC DNA]</scope>
</reference>
<dbReference type="Gene3D" id="3.20.20.190">
    <property type="entry name" value="Phosphatidylinositol (PI) phosphodiesterase"/>
    <property type="match status" value="1"/>
</dbReference>
<evidence type="ECO:0000256" key="1">
    <source>
        <dbReference type="SAM" id="Phobius"/>
    </source>
</evidence>
<dbReference type="Proteomes" id="UP000177418">
    <property type="component" value="Unassembled WGS sequence"/>
</dbReference>
<organism evidence="3 4">
    <name type="scientific">Candidatus Roizmanbacteria bacterium RIFCSPLOWO2_02_FULL_36_11</name>
    <dbReference type="NCBI Taxonomy" id="1802071"/>
    <lineage>
        <taxon>Bacteria</taxon>
        <taxon>Candidatus Roizmaniibacteriota</taxon>
    </lineage>
</organism>
<dbReference type="Pfam" id="PF03009">
    <property type="entry name" value="GDPD"/>
    <property type="match status" value="1"/>
</dbReference>
<dbReference type="InterPro" id="IPR030395">
    <property type="entry name" value="GP_PDE_dom"/>
</dbReference>
<dbReference type="SUPFAM" id="SSF51695">
    <property type="entry name" value="PLC-like phosphodiesterases"/>
    <property type="match status" value="1"/>
</dbReference>
<comment type="caution">
    <text evidence="3">The sequence shown here is derived from an EMBL/GenBank/DDBJ whole genome shotgun (WGS) entry which is preliminary data.</text>
</comment>
<dbReference type="PROSITE" id="PS51704">
    <property type="entry name" value="GP_PDE"/>
    <property type="match status" value="1"/>
</dbReference>
<keyword evidence="1" id="KW-1133">Transmembrane helix</keyword>
<dbReference type="PANTHER" id="PTHR46211:SF1">
    <property type="entry name" value="GLYCEROPHOSPHODIESTER PHOSPHODIESTERASE, CYTOPLASMIC"/>
    <property type="match status" value="1"/>
</dbReference>
<feature type="domain" description="GP-PDE" evidence="2">
    <location>
        <begin position="4"/>
        <end position="248"/>
    </location>
</feature>
<evidence type="ECO:0000259" key="2">
    <source>
        <dbReference type="PROSITE" id="PS51704"/>
    </source>
</evidence>